<comment type="caution">
    <text evidence="11">The sequence shown here is derived from an EMBL/GenBank/DDBJ whole genome shotgun (WGS) entry which is preliminary data.</text>
</comment>
<evidence type="ECO:0000256" key="4">
    <source>
        <dbReference type="ARBA" id="ARBA00022840"/>
    </source>
</evidence>
<accession>A0ABU6TZH0</accession>
<proteinExistence type="inferred from homology"/>
<gene>
    <name evidence="11" type="ORF">PIB30_101534</name>
</gene>
<sequence length="274" mass="30785">MDLALSSLLQRMKHEFEYWYPFDLRFSGKDLIQNHLTFCIYNHTAVMAKHHWPLGFRCNGHIMLNSQKMSKSTGNFRTLRQTIEEFSADATRFSLADAGDGVDDANFSIDTSNAAIKRLTNEIAWYEQTRLIAPICPHYAEFVWRKILKKDGFVVKAGWPTAQDPDLKLKIANKYLQDSINSMRKSKTKQIGATVGDKEAISFGPQALDLRLSFGEIEVLEENLDLIKREIGLLDAEVLSAKDADSLAKAGPSASLLDKHPPSPGNPTPIFLTK</sequence>
<dbReference type="EMBL" id="JASCZI010093605">
    <property type="protein sequence ID" value="MED6153398.1"/>
    <property type="molecule type" value="Genomic_DNA"/>
</dbReference>
<dbReference type="InterPro" id="IPR014729">
    <property type="entry name" value="Rossmann-like_a/b/a_fold"/>
</dbReference>
<evidence type="ECO:0008006" key="13">
    <source>
        <dbReference type="Google" id="ProtNLM"/>
    </source>
</evidence>
<keyword evidence="3 7" id="KW-0547">Nucleotide-binding</keyword>
<dbReference type="PANTHER" id="PTHR45794">
    <property type="entry name" value="LEUCYL-TRNA SYNTHETASE"/>
    <property type="match status" value="1"/>
</dbReference>
<evidence type="ECO:0000259" key="10">
    <source>
        <dbReference type="Pfam" id="PF09334"/>
    </source>
</evidence>
<feature type="region of interest" description="Disordered" evidence="8">
    <location>
        <begin position="250"/>
        <end position="274"/>
    </location>
</feature>
<protein>
    <recommendedName>
        <fullName evidence="13">Leucine--tRNA ligase</fullName>
    </recommendedName>
</protein>
<keyword evidence="2 7" id="KW-0436">Ligase</keyword>
<feature type="domain" description="Methionyl/Leucyl tRNA synthetase" evidence="10">
    <location>
        <begin position="14"/>
        <end position="113"/>
    </location>
</feature>
<organism evidence="11 12">
    <name type="scientific">Stylosanthes scabra</name>
    <dbReference type="NCBI Taxonomy" id="79078"/>
    <lineage>
        <taxon>Eukaryota</taxon>
        <taxon>Viridiplantae</taxon>
        <taxon>Streptophyta</taxon>
        <taxon>Embryophyta</taxon>
        <taxon>Tracheophyta</taxon>
        <taxon>Spermatophyta</taxon>
        <taxon>Magnoliopsida</taxon>
        <taxon>eudicotyledons</taxon>
        <taxon>Gunneridae</taxon>
        <taxon>Pentapetalae</taxon>
        <taxon>rosids</taxon>
        <taxon>fabids</taxon>
        <taxon>Fabales</taxon>
        <taxon>Fabaceae</taxon>
        <taxon>Papilionoideae</taxon>
        <taxon>50 kb inversion clade</taxon>
        <taxon>dalbergioids sensu lato</taxon>
        <taxon>Dalbergieae</taxon>
        <taxon>Pterocarpus clade</taxon>
        <taxon>Stylosanthes</taxon>
    </lineage>
</organism>
<keyword evidence="4 7" id="KW-0067">ATP-binding</keyword>
<evidence type="ECO:0000313" key="12">
    <source>
        <dbReference type="Proteomes" id="UP001341840"/>
    </source>
</evidence>
<dbReference type="PANTHER" id="PTHR45794:SF1">
    <property type="entry name" value="LEUCINE--TRNA LIGASE, CYTOPLASMIC"/>
    <property type="match status" value="1"/>
</dbReference>
<evidence type="ECO:0000256" key="1">
    <source>
        <dbReference type="ARBA" id="ARBA00005594"/>
    </source>
</evidence>
<dbReference type="SUPFAM" id="SSF52374">
    <property type="entry name" value="Nucleotidylyl transferase"/>
    <property type="match status" value="1"/>
</dbReference>
<keyword evidence="6 7" id="KW-0030">Aminoacyl-tRNA synthetase</keyword>
<dbReference type="InterPro" id="IPR004493">
    <property type="entry name" value="Leu-tRNA-synth_Ia_arc/euk"/>
</dbReference>
<feature type="domain" description="Methionyl/Valyl/Leucyl/Isoleucyl-tRNA synthetase anticodon-binding" evidence="9">
    <location>
        <begin position="120"/>
        <end position="189"/>
    </location>
</feature>
<dbReference type="Gene3D" id="1.10.730.10">
    <property type="entry name" value="Isoleucyl-tRNA Synthetase, Domain 1"/>
    <property type="match status" value="1"/>
</dbReference>
<dbReference type="SUPFAM" id="SSF47323">
    <property type="entry name" value="Anticodon-binding domain of a subclass of class I aminoacyl-tRNA synthetases"/>
    <property type="match status" value="1"/>
</dbReference>
<reference evidence="11 12" key="1">
    <citation type="journal article" date="2023" name="Plants (Basel)">
        <title>Bridging the Gap: Combining Genomics and Transcriptomics Approaches to Understand Stylosanthes scabra, an Orphan Legume from the Brazilian Caatinga.</title>
        <authorList>
            <person name="Ferreira-Neto J.R.C."/>
            <person name="da Silva M.D."/>
            <person name="Binneck E."/>
            <person name="de Melo N.F."/>
            <person name="da Silva R.H."/>
            <person name="de Melo A.L.T.M."/>
            <person name="Pandolfi V."/>
            <person name="Bustamante F.O."/>
            <person name="Brasileiro-Vidal A.C."/>
            <person name="Benko-Iseppon A.M."/>
        </authorList>
    </citation>
    <scope>NUCLEOTIDE SEQUENCE [LARGE SCALE GENOMIC DNA]</scope>
    <source>
        <tissue evidence="11">Leaves</tissue>
    </source>
</reference>
<evidence type="ECO:0000256" key="7">
    <source>
        <dbReference type="RuleBase" id="RU363039"/>
    </source>
</evidence>
<dbReference type="InterPro" id="IPR009080">
    <property type="entry name" value="tRNAsynth_Ia_anticodon-bd"/>
</dbReference>
<dbReference type="InterPro" id="IPR013155">
    <property type="entry name" value="M/V/L/I-tRNA-synth_anticd-bd"/>
</dbReference>
<dbReference type="Gene3D" id="3.40.50.620">
    <property type="entry name" value="HUPs"/>
    <property type="match status" value="1"/>
</dbReference>
<evidence type="ECO:0000256" key="6">
    <source>
        <dbReference type="ARBA" id="ARBA00023146"/>
    </source>
</evidence>
<evidence type="ECO:0000313" key="11">
    <source>
        <dbReference type="EMBL" id="MED6153398.1"/>
    </source>
</evidence>
<keyword evidence="12" id="KW-1185">Reference proteome</keyword>
<dbReference type="Proteomes" id="UP001341840">
    <property type="component" value="Unassembled WGS sequence"/>
</dbReference>
<evidence type="ECO:0000256" key="3">
    <source>
        <dbReference type="ARBA" id="ARBA00022741"/>
    </source>
</evidence>
<evidence type="ECO:0000259" key="9">
    <source>
        <dbReference type="Pfam" id="PF08264"/>
    </source>
</evidence>
<evidence type="ECO:0000256" key="8">
    <source>
        <dbReference type="SAM" id="MobiDB-lite"/>
    </source>
</evidence>
<comment type="similarity">
    <text evidence="1 7">Belongs to the class-I aminoacyl-tRNA synthetase family.</text>
</comment>
<dbReference type="InterPro" id="IPR015413">
    <property type="entry name" value="Methionyl/Leucyl_tRNA_Synth"/>
</dbReference>
<name>A0ABU6TZH0_9FABA</name>
<keyword evidence="5 7" id="KW-0648">Protein biosynthesis</keyword>
<evidence type="ECO:0000256" key="2">
    <source>
        <dbReference type="ARBA" id="ARBA00022598"/>
    </source>
</evidence>
<dbReference type="Pfam" id="PF08264">
    <property type="entry name" value="Anticodon_1"/>
    <property type="match status" value="1"/>
</dbReference>
<evidence type="ECO:0000256" key="5">
    <source>
        <dbReference type="ARBA" id="ARBA00022917"/>
    </source>
</evidence>
<dbReference type="Pfam" id="PF09334">
    <property type="entry name" value="tRNA-synt_1g"/>
    <property type="match status" value="1"/>
</dbReference>